<protein>
    <submittedName>
        <fullName evidence="1">Uncharacterized protein</fullName>
    </submittedName>
</protein>
<evidence type="ECO:0000313" key="2">
    <source>
        <dbReference type="Proteomes" id="UP000836841"/>
    </source>
</evidence>
<dbReference type="EMBL" id="CAJVSB020000608">
    <property type="protein sequence ID" value="CAH2056868.1"/>
    <property type="molecule type" value="Genomic_DNA"/>
</dbReference>
<comment type="caution">
    <text evidence="1">The sequence shown here is derived from an EMBL/GenBank/DDBJ whole genome shotgun (WGS) entry which is preliminary data.</text>
</comment>
<keyword evidence="2" id="KW-1185">Reference proteome</keyword>
<accession>A0AAU9S0I0</accession>
<name>A0AAU9S0I0_THLAR</name>
<proteinExistence type="predicted"/>
<sequence>MEMHLCMVPKTPGRPHVVGILTRHDLMLEHILGLYPHINPHNYCNWRLCGFLAWKPMMMEDKVSPVHMAMKI</sequence>
<dbReference type="Proteomes" id="UP000836841">
    <property type="component" value="Unassembled WGS sequence"/>
</dbReference>
<reference evidence="1 2" key="1">
    <citation type="submission" date="2022-03" db="EMBL/GenBank/DDBJ databases">
        <authorList>
            <person name="Nunn A."/>
            <person name="Chopra R."/>
            <person name="Nunn A."/>
            <person name="Contreras Garrido A."/>
        </authorList>
    </citation>
    <scope>NUCLEOTIDE SEQUENCE [LARGE SCALE GENOMIC DNA]</scope>
</reference>
<organism evidence="1 2">
    <name type="scientific">Thlaspi arvense</name>
    <name type="common">Field penny-cress</name>
    <dbReference type="NCBI Taxonomy" id="13288"/>
    <lineage>
        <taxon>Eukaryota</taxon>
        <taxon>Viridiplantae</taxon>
        <taxon>Streptophyta</taxon>
        <taxon>Embryophyta</taxon>
        <taxon>Tracheophyta</taxon>
        <taxon>Spermatophyta</taxon>
        <taxon>Magnoliopsida</taxon>
        <taxon>eudicotyledons</taxon>
        <taxon>Gunneridae</taxon>
        <taxon>Pentapetalae</taxon>
        <taxon>rosids</taxon>
        <taxon>malvids</taxon>
        <taxon>Brassicales</taxon>
        <taxon>Brassicaceae</taxon>
        <taxon>Thlaspideae</taxon>
        <taxon>Thlaspi</taxon>
    </lineage>
</organism>
<evidence type="ECO:0000313" key="1">
    <source>
        <dbReference type="EMBL" id="CAH2056868.1"/>
    </source>
</evidence>
<dbReference type="AlphaFoldDB" id="A0AAU9S0I0"/>
<gene>
    <name evidence="1" type="ORF">TAV2_LOCUS12057</name>
</gene>